<gene>
    <name evidence="11" type="ORF">K461DRAFT_274660</name>
</gene>
<evidence type="ECO:0000259" key="10">
    <source>
        <dbReference type="Pfam" id="PF08801"/>
    </source>
</evidence>
<evidence type="ECO:0000256" key="4">
    <source>
        <dbReference type="ARBA" id="ARBA00022816"/>
    </source>
</evidence>
<evidence type="ECO:0000313" key="12">
    <source>
        <dbReference type="Proteomes" id="UP000799439"/>
    </source>
</evidence>
<dbReference type="Pfam" id="PF03177">
    <property type="entry name" value="Nucleoporin_C"/>
    <property type="match status" value="1"/>
</dbReference>
<feature type="compositionally biased region" description="Polar residues" evidence="8">
    <location>
        <begin position="42"/>
        <end position="55"/>
    </location>
</feature>
<evidence type="ECO:0000256" key="8">
    <source>
        <dbReference type="SAM" id="MobiDB-lite"/>
    </source>
</evidence>
<dbReference type="GO" id="GO:0016973">
    <property type="term" value="P:poly(A)+ mRNA export from nucleus"/>
    <property type="evidence" value="ECO:0007669"/>
    <property type="project" value="TreeGrafter"/>
</dbReference>
<dbReference type="Gene3D" id="1.20.58.1380">
    <property type="match status" value="1"/>
</dbReference>
<dbReference type="GO" id="GO:0031080">
    <property type="term" value="C:nuclear pore outer ring"/>
    <property type="evidence" value="ECO:0007669"/>
    <property type="project" value="TreeGrafter"/>
</dbReference>
<keyword evidence="6" id="KW-0811">Translocation</keyword>
<dbReference type="PANTHER" id="PTHR13405:SF11">
    <property type="entry name" value="NUCLEAR PORE COMPLEX PROTEIN NUP133"/>
    <property type="match status" value="1"/>
</dbReference>
<dbReference type="SUPFAM" id="SSF117289">
    <property type="entry name" value="Nucleoporin domain"/>
    <property type="match status" value="1"/>
</dbReference>
<feature type="domain" description="Nucleoporin Nup133/Nup155-like N-terminal" evidence="10">
    <location>
        <begin position="104"/>
        <end position="528"/>
    </location>
</feature>
<keyword evidence="3" id="KW-0813">Transport</keyword>
<feature type="region of interest" description="Disordered" evidence="8">
    <location>
        <begin position="1"/>
        <end position="58"/>
    </location>
</feature>
<dbReference type="GO" id="GO:0006606">
    <property type="term" value="P:protein import into nucleus"/>
    <property type="evidence" value="ECO:0007669"/>
    <property type="project" value="TreeGrafter"/>
</dbReference>
<name>A0A9P4JAW3_9PEZI</name>
<dbReference type="Gene3D" id="2.130.10.10">
    <property type="entry name" value="YVTN repeat-like/Quinoprotein amine dehydrogenase"/>
    <property type="match status" value="1"/>
</dbReference>
<comment type="subcellular location">
    <subcellularLocation>
        <location evidence="1">Nucleus envelope</location>
    </subcellularLocation>
</comment>
<dbReference type="GO" id="GO:0000972">
    <property type="term" value="P:transcription-dependent tethering of RNA polymerase II gene DNA at nuclear periphery"/>
    <property type="evidence" value="ECO:0007669"/>
    <property type="project" value="TreeGrafter"/>
</dbReference>
<accession>A0A9P4JAW3</accession>
<evidence type="ECO:0000256" key="7">
    <source>
        <dbReference type="ARBA" id="ARBA00023242"/>
    </source>
</evidence>
<dbReference type="AlphaFoldDB" id="A0A9P4JAW3"/>
<organism evidence="11 12">
    <name type="scientific">Myriangium duriaei CBS 260.36</name>
    <dbReference type="NCBI Taxonomy" id="1168546"/>
    <lineage>
        <taxon>Eukaryota</taxon>
        <taxon>Fungi</taxon>
        <taxon>Dikarya</taxon>
        <taxon>Ascomycota</taxon>
        <taxon>Pezizomycotina</taxon>
        <taxon>Dothideomycetes</taxon>
        <taxon>Dothideomycetidae</taxon>
        <taxon>Myriangiales</taxon>
        <taxon>Myriangiaceae</taxon>
        <taxon>Myriangium</taxon>
    </lineage>
</organism>
<reference evidence="11" key="1">
    <citation type="journal article" date="2020" name="Stud. Mycol.">
        <title>101 Dothideomycetes genomes: a test case for predicting lifestyles and emergence of pathogens.</title>
        <authorList>
            <person name="Haridas S."/>
            <person name="Albert R."/>
            <person name="Binder M."/>
            <person name="Bloem J."/>
            <person name="Labutti K."/>
            <person name="Salamov A."/>
            <person name="Andreopoulos B."/>
            <person name="Baker S."/>
            <person name="Barry K."/>
            <person name="Bills G."/>
            <person name="Bluhm B."/>
            <person name="Cannon C."/>
            <person name="Castanera R."/>
            <person name="Culley D."/>
            <person name="Daum C."/>
            <person name="Ezra D."/>
            <person name="Gonzalez J."/>
            <person name="Henrissat B."/>
            <person name="Kuo A."/>
            <person name="Liang C."/>
            <person name="Lipzen A."/>
            <person name="Lutzoni F."/>
            <person name="Magnuson J."/>
            <person name="Mondo S."/>
            <person name="Nolan M."/>
            <person name="Ohm R."/>
            <person name="Pangilinan J."/>
            <person name="Park H.-J."/>
            <person name="Ramirez L."/>
            <person name="Alfaro M."/>
            <person name="Sun H."/>
            <person name="Tritt A."/>
            <person name="Yoshinaga Y."/>
            <person name="Zwiers L.-H."/>
            <person name="Turgeon B."/>
            <person name="Goodwin S."/>
            <person name="Spatafora J."/>
            <person name="Crous P."/>
            <person name="Grigoriev I."/>
        </authorList>
    </citation>
    <scope>NUCLEOTIDE SEQUENCE</scope>
    <source>
        <strain evidence="11">CBS 260.36</strain>
    </source>
</reference>
<dbReference type="InterPro" id="IPR007187">
    <property type="entry name" value="Nucleoporin_Nup133/Nup155_C"/>
</dbReference>
<dbReference type="PANTHER" id="PTHR13405">
    <property type="entry name" value="NUCLEAR PORE COMPLEX PROTEIN NUP133"/>
    <property type="match status" value="1"/>
</dbReference>
<proteinExistence type="inferred from homology"/>
<dbReference type="InterPro" id="IPR037624">
    <property type="entry name" value="Nup133-like"/>
</dbReference>
<evidence type="ECO:0000256" key="5">
    <source>
        <dbReference type="ARBA" id="ARBA00022927"/>
    </source>
</evidence>
<keyword evidence="7" id="KW-0539">Nucleus</keyword>
<comment type="similarity">
    <text evidence="2">Belongs to the nucleoporin Nup133 family.</text>
</comment>
<protein>
    <recommendedName>
        <fullName evidence="13">Nucleoporin Nup133/Nup155-like N-terminal domain-containing protein</fullName>
    </recommendedName>
</protein>
<keyword evidence="12" id="KW-1185">Reference proteome</keyword>
<dbReference type="InterPro" id="IPR015943">
    <property type="entry name" value="WD40/YVTN_repeat-like_dom_sf"/>
</dbReference>
<comment type="caution">
    <text evidence="11">The sequence shown here is derived from an EMBL/GenBank/DDBJ whole genome shotgun (WGS) entry which is preliminary data.</text>
</comment>
<dbReference type="OrthoDB" id="103454at2759"/>
<feature type="compositionally biased region" description="Basic residues" evidence="8">
    <location>
        <begin position="14"/>
        <end position="23"/>
    </location>
</feature>
<sequence>MSLQSGGRESSRRVSARNPRRRQRLDTDSVGHQPRRKRSKVTSETFDGPTFTNGDTEQEHLANGYVEVRSRKSVTPNESLDIPVRSKKNVHKRATRGDGGAIMTQNAHYALRQLPSTPDVLRKSTSDFHGSILSHPPHALVVTREHAYIWDYTSSTPVAQPRVFDVPQHARYTDPVPLGQMLTNGASSSVGLVLVSATTGDVTYWENIDTAESLSLFQNQSTGVKGSIGGLFSGETIMDITNAEHAGIILTLSSGRIAQVSLRDAQGRPTVQAQFLKSKDGSSAGGLFSSLKGAFGVGWKRDIVGVRTRPQGSKGHIQVISATASAQVQVWELAWSGHSVHRETIDFRELLQAETDILDDSLPGKAPTPTLIDFAVLPTKSNGNEISLVGDETPIDLVFLTRRSSSYALVEVTLSGGKAYVERVTALKGYKALSQDERPRLTIPVPAHSAIITFPHAFAIAALSDDDTSGPDAQLFMEAHSAPKLFQDVVHLRENQHTSILAASAESADDRAQHSSTIFFVKGFGLARLSINKPTRDLKIPVKSRIEQAIFYGTQPQNIIDFQRIDHRAYSAEEAEEAALQISQDILASEPPFMSTSLPSIEAQINSREDASLALIAYLQRHFSPVSRVTSWKLLTDSEKLAAGLELWKAFDSAISDHNSPRPSVLPAVIKVIRSKTRGAKISKDSELDEVRHWFMHDLRHLDQLYLQSLSLVNNGYQSGSLHNLTKLLSECDDIIFRVFETVFEFRTSSARTYGIDASSIDEGVLESGWEDLPEPWTATHESLNSLDHYVDIARNYMVDLYEKPDTERDADDQYVGKIVRENVQLVQILCRCYRERIGWCSSHYAEKYRHYAPSLQEKFKRSREHHLKGLVTIGQAGAGLTIAEQYKDMDSLVRLVMSETAYLVESKEDPAIGSDEKAVIKERMDELETRIKRFFRDYGKSFANPYFDSHLAGQRSFGLLKEESLFEEPLTEYLRAEGSRGRLGWINEVINTKDLNRAQVALQGLAKDHETKLWNKKVELSLSKLTAWAVEEKEATTGLANSSLSAAVSALDSQLSITAIQDALYSHLRPLIRISMDHDSEVQLVTDAHAVSIRTTLPALHQLLEITFDDLLRHTALSAEQLVDVLTLMDFAPSHDPEVDLAGQEFYLALKVLDAARVDMDDARFQTVLRTIWKRCYLLDEWDLIQKTSGKSESQIAERLRQTRTAETISYGLADGKTLCLPKGEPVADFL</sequence>
<dbReference type="Pfam" id="PF08801">
    <property type="entry name" value="Nucleoporin_N"/>
    <property type="match status" value="1"/>
</dbReference>
<dbReference type="GO" id="GO:0017056">
    <property type="term" value="F:structural constituent of nuclear pore"/>
    <property type="evidence" value="ECO:0007669"/>
    <property type="project" value="InterPro"/>
</dbReference>
<dbReference type="Proteomes" id="UP000799439">
    <property type="component" value="Unassembled WGS sequence"/>
</dbReference>
<evidence type="ECO:0000256" key="6">
    <source>
        <dbReference type="ARBA" id="ARBA00023010"/>
    </source>
</evidence>
<evidence type="ECO:0000256" key="2">
    <source>
        <dbReference type="ARBA" id="ARBA00005569"/>
    </source>
</evidence>
<dbReference type="InterPro" id="IPR014908">
    <property type="entry name" value="Nucleoporin_Nup133/Nup155_N"/>
</dbReference>
<evidence type="ECO:0000259" key="9">
    <source>
        <dbReference type="Pfam" id="PF03177"/>
    </source>
</evidence>
<keyword evidence="4" id="KW-0509">mRNA transport</keyword>
<dbReference type="EMBL" id="ML996082">
    <property type="protein sequence ID" value="KAF2155643.1"/>
    <property type="molecule type" value="Genomic_DNA"/>
</dbReference>
<evidence type="ECO:0008006" key="13">
    <source>
        <dbReference type="Google" id="ProtNLM"/>
    </source>
</evidence>
<feature type="domain" description="Nucleoporin Nup133/Nup155-like C-terminal" evidence="9">
    <location>
        <begin position="634"/>
        <end position="1194"/>
    </location>
</feature>
<evidence type="ECO:0000256" key="3">
    <source>
        <dbReference type="ARBA" id="ARBA00022448"/>
    </source>
</evidence>
<evidence type="ECO:0000256" key="1">
    <source>
        <dbReference type="ARBA" id="ARBA00004259"/>
    </source>
</evidence>
<evidence type="ECO:0000313" key="11">
    <source>
        <dbReference type="EMBL" id="KAF2155643.1"/>
    </source>
</evidence>
<keyword evidence="5" id="KW-0653">Protein transport</keyword>